<evidence type="ECO:0008006" key="4">
    <source>
        <dbReference type="Google" id="ProtNLM"/>
    </source>
</evidence>
<dbReference type="Proteomes" id="UP000747110">
    <property type="component" value="Unassembled WGS sequence"/>
</dbReference>
<comment type="caution">
    <text evidence="1">The sequence shown here is derived from an EMBL/GenBank/DDBJ whole genome shotgun (WGS) entry which is preliminary data.</text>
</comment>
<dbReference type="InterPro" id="IPR029044">
    <property type="entry name" value="Nucleotide-diphossugar_trans"/>
</dbReference>
<dbReference type="CDD" id="cd03822">
    <property type="entry name" value="GT4_mannosyltransferase-like"/>
    <property type="match status" value="1"/>
</dbReference>
<keyword evidence="3" id="KW-1185">Reference proteome</keyword>
<protein>
    <recommendedName>
        <fullName evidence="4">Glycosyltransferase</fullName>
    </recommendedName>
</protein>
<dbReference type="EMBL" id="BNCQ01000041">
    <property type="protein sequence ID" value="GIM11915.1"/>
    <property type="molecule type" value="Genomic_DNA"/>
</dbReference>
<dbReference type="Gene3D" id="3.40.50.2000">
    <property type="entry name" value="Glycogen Phosphorylase B"/>
    <property type="match status" value="3"/>
</dbReference>
<dbReference type="InterPro" id="IPR013320">
    <property type="entry name" value="ConA-like_dom_sf"/>
</dbReference>
<evidence type="ECO:0000313" key="2">
    <source>
        <dbReference type="EMBL" id="GIM11915.1"/>
    </source>
</evidence>
<organism evidence="1 3">
    <name type="scientific">Volvox reticuliferus</name>
    <dbReference type="NCBI Taxonomy" id="1737510"/>
    <lineage>
        <taxon>Eukaryota</taxon>
        <taxon>Viridiplantae</taxon>
        <taxon>Chlorophyta</taxon>
        <taxon>core chlorophytes</taxon>
        <taxon>Chlorophyceae</taxon>
        <taxon>CS clade</taxon>
        <taxon>Chlamydomonadales</taxon>
        <taxon>Volvocaceae</taxon>
        <taxon>Volvox</taxon>
    </lineage>
</organism>
<dbReference type="SUPFAM" id="SSF49899">
    <property type="entry name" value="Concanavalin A-like lectins/glucanases"/>
    <property type="match status" value="1"/>
</dbReference>
<dbReference type="Gene3D" id="2.60.120.200">
    <property type="match status" value="1"/>
</dbReference>
<evidence type="ECO:0000313" key="3">
    <source>
        <dbReference type="Proteomes" id="UP000747110"/>
    </source>
</evidence>
<proteinExistence type="predicted"/>
<dbReference type="Proteomes" id="UP000722791">
    <property type="component" value="Unassembled WGS sequence"/>
</dbReference>
<dbReference type="EMBL" id="BNCP01000045">
    <property type="protein sequence ID" value="GIL88484.1"/>
    <property type="molecule type" value="Genomic_DNA"/>
</dbReference>
<dbReference type="Pfam" id="PF13692">
    <property type="entry name" value="Glyco_trans_1_4"/>
    <property type="match status" value="2"/>
</dbReference>
<dbReference type="PANTHER" id="PTHR46656">
    <property type="entry name" value="PUTATIVE-RELATED"/>
    <property type="match status" value="1"/>
</dbReference>
<name>A0A8J4CZA8_9CHLO</name>
<evidence type="ECO:0000313" key="1">
    <source>
        <dbReference type="EMBL" id="GIL88484.1"/>
    </source>
</evidence>
<dbReference type="CDD" id="cd03801">
    <property type="entry name" value="GT4_PimA-like"/>
    <property type="match status" value="1"/>
</dbReference>
<dbReference type="SUPFAM" id="SSF53448">
    <property type="entry name" value="Nucleotide-diphospho-sugar transferases"/>
    <property type="match status" value="1"/>
</dbReference>
<reference evidence="1" key="1">
    <citation type="journal article" date="2021" name="Proc. Natl. Acad. Sci. U.S.A.">
        <title>Three genomes in the algal genus Volvox reveal the fate of a haploid sex-determining region after a transition to homothallism.</title>
        <authorList>
            <person name="Yamamoto K."/>
            <person name="Hamaji T."/>
            <person name="Kawai-Toyooka H."/>
            <person name="Matsuzaki R."/>
            <person name="Takahashi F."/>
            <person name="Nishimura Y."/>
            <person name="Kawachi M."/>
            <person name="Noguchi H."/>
            <person name="Minakuchi Y."/>
            <person name="Umen J.G."/>
            <person name="Toyoda A."/>
            <person name="Nozaki H."/>
        </authorList>
    </citation>
    <scope>NUCLEOTIDE SEQUENCE</scope>
    <source>
        <strain evidence="2">NIES-3785</strain>
        <strain evidence="1">NIES-3786</strain>
    </source>
</reference>
<dbReference type="PANTHER" id="PTHR46656:SF3">
    <property type="entry name" value="PUTATIVE-RELATED"/>
    <property type="match status" value="1"/>
</dbReference>
<accession>A0A8J4CZA8</accession>
<gene>
    <name evidence="1" type="ORF">Vretifemale_16446</name>
    <name evidence="2" type="ORF">Vretimale_15323</name>
</gene>
<dbReference type="SUPFAM" id="SSF53756">
    <property type="entry name" value="UDP-Glycosyltransferase/glycogen phosphorylase"/>
    <property type="match status" value="2"/>
</dbReference>
<dbReference type="Pfam" id="PF13385">
    <property type="entry name" value="Laminin_G_3"/>
    <property type="match status" value="1"/>
</dbReference>
<dbReference type="OrthoDB" id="2193793at2759"/>
<sequence length="1429" mass="159667">MRRRRLTFGMRRVLRLNCLSNLQRWSWVLLALAFAVSSSTWFITHKYPHTLWQRRVHRTCSEGACIVTLSSGFFSGFSGQNSARFERASVHIGAASKNEWSIAGWVRLDNGVEEVYDVTALSVGPISLKFAAPAVPYVFIETAWPKIQRRFMYKPSRRGQCGDLTLRVIRTATFSSALRLCVRIPGCTVVTRNSENHMAFFCQGAYTLEDPDPIWSSAVLQHAPPFQNYAWAVSVKTWNHFALTYHSGLLHFYLNGILRQTLAVSASSDFTRLDLGWSPRWFESAFQGDLRDVHVWRRQLQHNEVVMTVLNELPYSDHVLHLAPAKLPSAAPVLKSAWTRHVLPNQPSNCAASVLVPVLDHTHIDLLQTVVPSLQQYAGDSCQVNVLLVVCARQNVNTTRVKGAHDSVRIIQPEVQLRWDACIRYGLQQALVLDSETPHVAVVAASLLPLQGWLSGLVSDLQQHSNASAVFSKILFVNGTVKAYGSRFEQVYDDYLARQVVRPVEMYAGYPWNYGPTMKTMAVQAAGCSAWLMRSSGVNKLLEGGGFSLSLGSYLACSDMALRLHQAGRTVLVSPLSSFIDTATRTQREDPATMQTFEQTWGPSLEAQYVSGLAFNATVTWVMQCGGPEGSQAFNHVQHLEGQLRLRAQVQRGWPFCEHPDVLQDMPFSFSERVYRLRRLSAYLPSDIVIHHKDYRQLAAWPWPPNNSSAYLIGRYSWDVDRVHRQWAEQMRNEIDEVWVPSIWHATSLEQQGVQAEKIFVVPNSVDAHFYDPDIWDPLTLPQQRRLSFLTSFRMDDRACWQAVLVAYLKAFRDNTDVSLYVHTGTHPPLPYRRDHVYEAMNRFLRGNNDTYLRSVSLYPRPSSGVPLVYVLEHELTQLELLRICASVDVMIVPTRNDGWGVPYMEAMSLGKPVIATTWGGLADYIQPDFAFLVNFTMTPIRTSDKGLRGAAWGEPSVERLIDSFKKAYDSKDLVDMGRNARSRVIERYDNEIVSSLVLERLTEITESELSGNRSAKALDMAKDQIPLDVVMCAMLPKPHVRLNRTTPALKVAVVSTAPPRRCGIAIFNSALLEYLQPLLPQGSSVEVFPLIWDTEMPALSGSAPTQRAIRQENYGDYVSTARAINAEGFHAAILQHEFGIWGGAEGSLIVCFAKMLEVPVVSVIHSLSDNLGDPQQYILQNLAASSKAVVVMSESTRNKLGAFHGTPSDNVVVLPHGTPVISAVNPAVAKAMLNLTGRTVLMTNGLINPMKGVDLVLQALPAIVEEFPYVLYLIVGEPHPDCGTPCANYFAELVAAASDHRIVNHVRFVTKFLDDRVLLQYVQAADIYILPYKDRITTNSGTLTMALAAGKAIVSTPFDHAAAVLAGRGVLVDFDSPVSLQDGILELLRDESLMTKYQREAREFLLGHDWRSIAKGYASLLANITMRS</sequence>